<dbReference type="PANTHER" id="PTHR35526">
    <property type="entry name" value="ANTI-SIGMA-F FACTOR RSBW-RELATED"/>
    <property type="match status" value="1"/>
</dbReference>
<comment type="caution">
    <text evidence="3">The sequence shown here is derived from an EMBL/GenBank/DDBJ whole genome shotgun (WGS) entry which is preliminary data.</text>
</comment>
<dbReference type="AlphaFoldDB" id="A0A853ABI1"/>
<sequence>MCTPAESTADQAPAAAARSWRLPAEPGALRALRRAGLAAMNEWGVPEDVREDAAVVLHELAMNAVVHATTPIVVEVYPPTRSRPSVLVEVLDASPELPRRRFPGDDGESGRGLAIVDDLTERRWGWTPDGRGKRVWAYVPCRTLVE</sequence>
<protein>
    <submittedName>
        <fullName evidence="3">Anti-sigma regulatory factor (Ser/Thr protein kinase)</fullName>
    </submittedName>
</protein>
<dbReference type="CDD" id="cd16936">
    <property type="entry name" value="HATPase_RsbW-like"/>
    <property type="match status" value="1"/>
</dbReference>
<gene>
    <name evidence="3" type="ORF">FHU37_004761</name>
</gene>
<evidence type="ECO:0000256" key="1">
    <source>
        <dbReference type="ARBA" id="ARBA00022527"/>
    </source>
</evidence>
<reference evidence="3 4" key="1">
    <citation type="submission" date="2020-07" db="EMBL/GenBank/DDBJ databases">
        <title>Sequencing the genomes of 1000 actinobacteria strains.</title>
        <authorList>
            <person name="Klenk H.-P."/>
        </authorList>
    </citation>
    <scope>NUCLEOTIDE SEQUENCE [LARGE SCALE GENOMIC DNA]</scope>
    <source>
        <strain evidence="3 4">DSM 42178</strain>
    </source>
</reference>
<accession>A0A853ABI1</accession>
<organism evidence="3 4">
    <name type="scientific">Allostreptomyces psammosilenae</name>
    <dbReference type="NCBI Taxonomy" id="1892865"/>
    <lineage>
        <taxon>Bacteria</taxon>
        <taxon>Bacillati</taxon>
        <taxon>Actinomycetota</taxon>
        <taxon>Actinomycetes</taxon>
        <taxon>Kitasatosporales</taxon>
        <taxon>Streptomycetaceae</taxon>
        <taxon>Allostreptomyces</taxon>
    </lineage>
</organism>
<dbReference type="Proteomes" id="UP000567795">
    <property type="component" value="Unassembled WGS sequence"/>
</dbReference>
<evidence type="ECO:0000313" key="3">
    <source>
        <dbReference type="EMBL" id="NYI07732.1"/>
    </source>
</evidence>
<dbReference type="InterPro" id="IPR036890">
    <property type="entry name" value="HATPase_C_sf"/>
</dbReference>
<dbReference type="GO" id="GO:0004674">
    <property type="term" value="F:protein serine/threonine kinase activity"/>
    <property type="evidence" value="ECO:0007669"/>
    <property type="project" value="UniProtKB-KW"/>
</dbReference>
<evidence type="ECO:0000313" key="4">
    <source>
        <dbReference type="Proteomes" id="UP000567795"/>
    </source>
</evidence>
<keyword evidence="1" id="KW-0723">Serine/threonine-protein kinase</keyword>
<keyword evidence="4" id="KW-1185">Reference proteome</keyword>
<feature type="domain" description="Histidine kinase/HSP90-like ATPase" evidence="2">
    <location>
        <begin position="22"/>
        <end position="123"/>
    </location>
</feature>
<dbReference type="Gene3D" id="3.30.565.10">
    <property type="entry name" value="Histidine kinase-like ATPase, C-terminal domain"/>
    <property type="match status" value="1"/>
</dbReference>
<dbReference type="Pfam" id="PF13581">
    <property type="entry name" value="HATPase_c_2"/>
    <property type="match status" value="1"/>
</dbReference>
<name>A0A853ABI1_9ACTN</name>
<dbReference type="RefSeq" id="WP_179816689.1">
    <property type="nucleotide sequence ID" value="NZ_JACBZD010000002.1"/>
</dbReference>
<keyword evidence="1" id="KW-0808">Transferase</keyword>
<dbReference type="InterPro" id="IPR050267">
    <property type="entry name" value="Anti-sigma-factor_SerPK"/>
</dbReference>
<dbReference type="InterPro" id="IPR003594">
    <property type="entry name" value="HATPase_dom"/>
</dbReference>
<dbReference type="EMBL" id="JACBZD010000002">
    <property type="protein sequence ID" value="NYI07732.1"/>
    <property type="molecule type" value="Genomic_DNA"/>
</dbReference>
<evidence type="ECO:0000259" key="2">
    <source>
        <dbReference type="Pfam" id="PF13581"/>
    </source>
</evidence>
<dbReference type="PANTHER" id="PTHR35526:SF3">
    <property type="entry name" value="ANTI-SIGMA-F FACTOR RSBW"/>
    <property type="match status" value="1"/>
</dbReference>
<keyword evidence="1" id="KW-0418">Kinase</keyword>
<proteinExistence type="predicted"/>
<dbReference type="SUPFAM" id="SSF55874">
    <property type="entry name" value="ATPase domain of HSP90 chaperone/DNA topoisomerase II/histidine kinase"/>
    <property type="match status" value="1"/>
</dbReference>